<evidence type="ECO:0000256" key="7">
    <source>
        <dbReference type="SAM" id="MobiDB-lite"/>
    </source>
</evidence>
<evidence type="ECO:0000256" key="2">
    <source>
        <dbReference type="ARBA" id="ARBA00004496"/>
    </source>
</evidence>
<evidence type="ECO:0000256" key="6">
    <source>
        <dbReference type="ARBA" id="ARBA00023242"/>
    </source>
</evidence>
<feature type="region of interest" description="Disordered" evidence="7">
    <location>
        <begin position="55"/>
        <end position="85"/>
    </location>
</feature>
<dbReference type="AlphaFoldDB" id="A3LST0"/>
<dbReference type="eggNOG" id="ENOG502SG7B">
    <property type="taxonomic scope" value="Eukaryota"/>
</dbReference>
<dbReference type="OMA" id="SNVSEWG"/>
<comment type="subcellular location">
    <subcellularLocation>
        <location evidence="2">Cytoplasm</location>
    </subcellularLocation>
    <subcellularLocation>
        <location evidence="1">Nucleus</location>
    </subcellularLocation>
</comment>
<dbReference type="HOGENOM" id="CLU_132208_0_0_1"/>
<dbReference type="FunCoup" id="A3LST0">
    <property type="interactions" value="39"/>
</dbReference>
<keyword evidence="6" id="KW-0539">Nucleus</keyword>
<evidence type="ECO:0000256" key="3">
    <source>
        <dbReference type="ARBA" id="ARBA00005459"/>
    </source>
</evidence>
<dbReference type="Proteomes" id="UP000002258">
    <property type="component" value="Chromosome 4"/>
</dbReference>
<dbReference type="GO" id="GO:0005737">
    <property type="term" value="C:cytoplasm"/>
    <property type="evidence" value="ECO:0007669"/>
    <property type="project" value="UniProtKB-SubCell"/>
</dbReference>
<protein>
    <recommendedName>
        <fullName evidence="4">Damage-regulated import facilitator 1</fullName>
    </recommendedName>
</protein>
<dbReference type="GeneID" id="4838802"/>
<gene>
    <name evidence="8" type="ORF">PICST_67448</name>
</gene>
<sequence>METKRQMQHAIAAENDNPDIAKLATIGMRIRQAVSQGYQTSSNVYDGTASYNNANNFSQYDSRRVPLPGNLQQPPSLTNMGSTYQSSAGSSLAEWDSKYDIQNAPLQTLERDSSKLKRKHDDENVQIHSNLSEYENKYGSLSFNETF</sequence>
<organism evidence="8 9">
    <name type="scientific">Scheffersomyces stipitis (strain ATCC 58785 / CBS 6054 / NBRC 10063 / NRRL Y-11545)</name>
    <name type="common">Yeast</name>
    <name type="synonym">Pichia stipitis</name>
    <dbReference type="NCBI Taxonomy" id="322104"/>
    <lineage>
        <taxon>Eukaryota</taxon>
        <taxon>Fungi</taxon>
        <taxon>Dikarya</taxon>
        <taxon>Ascomycota</taxon>
        <taxon>Saccharomycotina</taxon>
        <taxon>Pichiomycetes</taxon>
        <taxon>Debaryomycetaceae</taxon>
        <taxon>Scheffersomyces</taxon>
    </lineage>
</organism>
<evidence type="ECO:0000256" key="5">
    <source>
        <dbReference type="ARBA" id="ARBA00022490"/>
    </source>
</evidence>
<reference evidence="8 9" key="1">
    <citation type="journal article" date="2007" name="Nat. Biotechnol.">
        <title>Genome sequence of the lignocellulose-bioconverting and xylose-fermenting yeast Pichia stipitis.</title>
        <authorList>
            <person name="Jeffries T.W."/>
            <person name="Grigoriev I.V."/>
            <person name="Grimwood J."/>
            <person name="Laplaza J.M."/>
            <person name="Aerts A."/>
            <person name="Salamov A."/>
            <person name="Schmutz J."/>
            <person name="Lindquist E."/>
            <person name="Dehal P."/>
            <person name="Shapiro H."/>
            <person name="Jin Y.S."/>
            <person name="Passoth V."/>
            <person name="Richardson P.M."/>
        </authorList>
    </citation>
    <scope>NUCLEOTIDE SEQUENCE [LARGE SCALE GENOMIC DNA]</scope>
    <source>
        <strain evidence="9">ATCC 58785 / CBS 6054 / NBRC 10063 / NRRL Y-11545</strain>
    </source>
</reference>
<accession>A3LST0</accession>
<dbReference type="InParanoid" id="A3LST0"/>
<dbReference type="GO" id="GO:0005634">
    <property type="term" value="C:nucleus"/>
    <property type="evidence" value="ECO:0007669"/>
    <property type="project" value="UniProtKB-SubCell"/>
</dbReference>
<dbReference type="Pfam" id="PF08591">
    <property type="entry name" value="RNR_inhib"/>
    <property type="match status" value="1"/>
</dbReference>
<keyword evidence="5" id="KW-0963">Cytoplasm</keyword>
<dbReference type="PANTHER" id="PTHR28081:SF1">
    <property type="entry name" value="DAMAGE-REGULATED IMPORT FACILITATOR 1"/>
    <property type="match status" value="1"/>
</dbReference>
<dbReference type="GO" id="GO:0008104">
    <property type="term" value="P:intracellular protein localization"/>
    <property type="evidence" value="ECO:0007669"/>
    <property type="project" value="TreeGrafter"/>
</dbReference>
<feature type="compositionally biased region" description="Polar residues" evidence="7">
    <location>
        <begin position="70"/>
        <end position="85"/>
    </location>
</feature>
<dbReference type="InterPro" id="IPR013900">
    <property type="entry name" value="RNR_inhibitor"/>
</dbReference>
<dbReference type="KEGG" id="pic:PICST_67448"/>
<dbReference type="OrthoDB" id="4072855at2759"/>
<dbReference type="GO" id="GO:1990846">
    <property type="term" value="F:ribonucleoside-diphosphate reductase inhibitor activity"/>
    <property type="evidence" value="ECO:0007669"/>
    <property type="project" value="TreeGrafter"/>
</dbReference>
<proteinExistence type="inferred from homology"/>
<keyword evidence="9" id="KW-1185">Reference proteome</keyword>
<evidence type="ECO:0000256" key="1">
    <source>
        <dbReference type="ARBA" id="ARBA00004123"/>
    </source>
</evidence>
<dbReference type="EMBL" id="CP000498">
    <property type="protein sequence ID" value="ABN65946.1"/>
    <property type="molecule type" value="Genomic_DNA"/>
</dbReference>
<name>A3LST0_PICST</name>
<dbReference type="PANTHER" id="PTHR28081">
    <property type="entry name" value="DAMAGE-REGULATED IMPORT FACILITATOR 1-RELATED"/>
    <property type="match status" value="1"/>
</dbReference>
<comment type="similarity">
    <text evidence="3">Belongs to the DIF1/spd1 family.</text>
</comment>
<evidence type="ECO:0000313" key="9">
    <source>
        <dbReference type="Proteomes" id="UP000002258"/>
    </source>
</evidence>
<dbReference type="RefSeq" id="XP_001383975.1">
    <property type="nucleotide sequence ID" value="XM_001383938.1"/>
</dbReference>
<evidence type="ECO:0000256" key="4">
    <source>
        <dbReference type="ARBA" id="ARBA00021625"/>
    </source>
</evidence>
<evidence type="ECO:0000313" key="8">
    <source>
        <dbReference type="EMBL" id="ABN65946.1"/>
    </source>
</evidence>